<dbReference type="GO" id="GO:0043565">
    <property type="term" value="F:sequence-specific DNA binding"/>
    <property type="evidence" value="ECO:0007669"/>
    <property type="project" value="TreeGrafter"/>
</dbReference>
<dbReference type="Pfam" id="PF00126">
    <property type="entry name" value="HTH_1"/>
    <property type="match status" value="1"/>
</dbReference>
<dbReference type="SUPFAM" id="SSF46785">
    <property type="entry name" value="Winged helix' DNA-binding domain"/>
    <property type="match status" value="1"/>
</dbReference>
<keyword evidence="3" id="KW-0238">DNA-binding</keyword>
<dbReference type="FunFam" id="1.10.10.10:FF:000001">
    <property type="entry name" value="LysR family transcriptional regulator"/>
    <property type="match status" value="1"/>
</dbReference>
<accession>A0A556A7Y9</accession>
<dbReference type="PANTHER" id="PTHR30537:SF74">
    <property type="entry name" value="HTH-TYPE TRANSCRIPTIONAL REGULATOR TRPI"/>
    <property type="match status" value="1"/>
</dbReference>
<dbReference type="PRINTS" id="PR00039">
    <property type="entry name" value="HTHLYSR"/>
</dbReference>
<evidence type="ECO:0000313" key="6">
    <source>
        <dbReference type="EMBL" id="TSH89002.1"/>
    </source>
</evidence>
<dbReference type="Gene3D" id="1.10.10.10">
    <property type="entry name" value="Winged helix-like DNA-binding domain superfamily/Winged helix DNA-binding domain"/>
    <property type="match status" value="1"/>
</dbReference>
<dbReference type="AlphaFoldDB" id="A0A556A7Y9"/>
<evidence type="ECO:0000256" key="1">
    <source>
        <dbReference type="ARBA" id="ARBA00009437"/>
    </source>
</evidence>
<feature type="domain" description="HTH lysR-type" evidence="5">
    <location>
        <begin position="4"/>
        <end position="61"/>
    </location>
</feature>
<dbReference type="InterPro" id="IPR036388">
    <property type="entry name" value="WH-like_DNA-bd_sf"/>
</dbReference>
<keyword evidence="7" id="KW-1185">Reference proteome</keyword>
<dbReference type="Pfam" id="PF03466">
    <property type="entry name" value="LysR_substrate"/>
    <property type="match status" value="1"/>
</dbReference>
<dbReference type="PROSITE" id="PS50931">
    <property type="entry name" value="HTH_LYSR"/>
    <property type="match status" value="1"/>
</dbReference>
<dbReference type="InterPro" id="IPR058163">
    <property type="entry name" value="LysR-type_TF_proteobact-type"/>
</dbReference>
<evidence type="ECO:0000256" key="2">
    <source>
        <dbReference type="ARBA" id="ARBA00023015"/>
    </source>
</evidence>
<evidence type="ECO:0000313" key="7">
    <source>
        <dbReference type="Proteomes" id="UP000318405"/>
    </source>
</evidence>
<dbReference type="CDD" id="cd08432">
    <property type="entry name" value="PBP2_GcdR_TrpI_HvrB_AmpR_like"/>
    <property type="match status" value="1"/>
</dbReference>
<keyword evidence="2" id="KW-0805">Transcription regulation</keyword>
<dbReference type="Proteomes" id="UP000318405">
    <property type="component" value="Unassembled WGS sequence"/>
</dbReference>
<dbReference type="RefSeq" id="WP_143951118.1">
    <property type="nucleotide sequence ID" value="NZ_BAABMB010000005.1"/>
</dbReference>
<dbReference type="GO" id="GO:0003700">
    <property type="term" value="F:DNA-binding transcription factor activity"/>
    <property type="evidence" value="ECO:0007669"/>
    <property type="project" value="InterPro"/>
</dbReference>
<name>A0A556A7Y9_9BURK</name>
<evidence type="ECO:0000259" key="5">
    <source>
        <dbReference type="PROSITE" id="PS50931"/>
    </source>
</evidence>
<dbReference type="Gene3D" id="3.40.190.10">
    <property type="entry name" value="Periplasmic binding protein-like II"/>
    <property type="match status" value="2"/>
</dbReference>
<comment type="similarity">
    <text evidence="1">Belongs to the LysR transcriptional regulatory family.</text>
</comment>
<dbReference type="SUPFAM" id="SSF53850">
    <property type="entry name" value="Periplasmic binding protein-like II"/>
    <property type="match status" value="1"/>
</dbReference>
<reference evidence="6 7" key="1">
    <citation type="submission" date="2019-07" db="EMBL/GenBank/DDBJ databases">
        <title>Qingshengfaniella alkalisoli gen. nov., sp. nov., isolated from saline soil.</title>
        <authorList>
            <person name="Xu L."/>
            <person name="Huang X.-X."/>
            <person name="Sun J.-Q."/>
        </authorList>
    </citation>
    <scope>NUCLEOTIDE SEQUENCE [LARGE SCALE GENOMIC DNA]</scope>
    <source>
        <strain evidence="6 7">DSM 27279</strain>
    </source>
</reference>
<dbReference type="InterPro" id="IPR000847">
    <property type="entry name" value="LysR_HTH_N"/>
</dbReference>
<organism evidence="6 7">
    <name type="scientific">Verticiella sediminum</name>
    <dbReference type="NCBI Taxonomy" id="1247510"/>
    <lineage>
        <taxon>Bacteria</taxon>
        <taxon>Pseudomonadati</taxon>
        <taxon>Pseudomonadota</taxon>
        <taxon>Betaproteobacteria</taxon>
        <taxon>Burkholderiales</taxon>
        <taxon>Alcaligenaceae</taxon>
        <taxon>Verticiella</taxon>
    </lineage>
</organism>
<dbReference type="PANTHER" id="PTHR30537">
    <property type="entry name" value="HTH-TYPE TRANSCRIPTIONAL REGULATOR"/>
    <property type="match status" value="1"/>
</dbReference>
<dbReference type="OrthoDB" id="8683153at2"/>
<evidence type="ECO:0000256" key="4">
    <source>
        <dbReference type="ARBA" id="ARBA00023163"/>
    </source>
</evidence>
<dbReference type="InterPro" id="IPR036390">
    <property type="entry name" value="WH_DNA-bd_sf"/>
</dbReference>
<dbReference type="GO" id="GO:0006351">
    <property type="term" value="P:DNA-templated transcription"/>
    <property type="evidence" value="ECO:0007669"/>
    <property type="project" value="TreeGrafter"/>
</dbReference>
<proteinExistence type="inferred from homology"/>
<gene>
    <name evidence="6" type="primary">gcvA</name>
    <name evidence="6" type="ORF">FOZ76_25630</name>
</gene>
<keyword evidence="4" id="KW-0804">Transcription</keyword>
<sequence>MRLPPLNPLRVFEVVARTHSLTAAAAELHVTQSAVSRQIAVLENYLGVELITREHRGVALTRKGEAYARHIKPALGAIADATDLTMRDTTQGALRVITYTTFAGKWLVPRLHDFKRLHPNIEIKVSTSVSTVDFDHDQADVAVQYGDGQWPRLQADLLFEDEFEPICSPHYLERADRHLDRTEDLLRHRLLVSHYRRADWEDWLSATGLTACAQSAERMTFSTSLLTWQAAMDGLGLAIGQTALLHSELAAGLIVRPFHRPVRRTKGHYLIRPKVQRESRKVRAFRDWLLAGTREAREAMSRQ</sequence>
<dbReference type="EMBL" id="VLTJ01000042">
    <property type="protein sequence ID" value="TSH89002.1"/>
    <property type="molecule type" value="Genomic_DNA"/>
</dbReference>
<evidence type="ECO:0000256" key="3">
    <source>
        <dbReference type="ARBA" id="ARBA00023125"/>
    </source>
</evidence>
<comment type="caution">
    <text evidence="6">The sequence shown here is derived from an EMBL/GenBank/DDBJ whole genome shotgun (WGS) entry which is preliminary data.</text>
</comment>
<dbReference type="NCBIfam" id="NF008352">
    <property type="entry name" value="PRK11139.1"/>
    <property type="match status" value="1"/>
</dbReference>
<protein>
    <submittedName>
        <fullName evidence="6">Transcriptional regulator GcvA</fullName>
    </submittedName>
</protein>
<dbReference type="InterPro" id="IPR005119">
    <property type="entry name" value="LysR_subst-bd"/>
</dbReference>